<evidence type="ECO:0000259" key="3">
    <source>
        <dbReference type="SMART" id="SM00903"/>
    </source>
</evidence>
<dbReference type="PANTHER" id="PTHR30466">
    <property type="entry name" value="FLAVIN REDUCTASE"/>
    <property type="match status" value="1"/>
</dbReference>
<dbReference type="PANTHER" id="PTHR30466:SF1">
    <property type="entry name" value="FMN REDUCTASE (NADH) RUTF"/>
    <property type="match status" value="1"/>
</dbReference>
<dbReference type="EMBL" id="PJCH01000016">
    <property type="protein sequence ID" value="PQA85906.1"/>
    <property type="molecule type" value="Genomic_DNA"/>
</dbReference>
<sequence>MEAWMFIWETVDGACDCAGLSVGGAAPAASPLDFAPHNRSAYTRRTPQIPCDGRTKGRQQPAVGEACERPPAVSPAPEETLKSALRYFAKSVTVISCAHSGKRYAMTATAVTEVCLEPPTMLICVNRSASLLAPLTAARYFAINILDRSQKRIAEDCGGRKTGAARFDDFDWAADTLQTPYLRNAQATIFCSIARTLTFGTHTVIVASVESARSTEGAKTPLIYLDRRYVETGLDPVLA</sequence>
<dbReference type="Proteomes" id="UP000239504">
    <property type="component" value="Unassembled WGS sequence"/>
</dbReference>
<keyword evidence="1" id="KW-0560">Oxidoreductase</keyword>
<dbReference type="SMART" id="SM00903">
    <property type="entry name" value="Flavin_Reduct"/>
    <property type="match status" value="1"/>
</dbReference>
<protein>
    <submittedName>
        <fullName evidence="4">Flavin reductase</fullName>
    </submittedName>
</protein>
<dbReference type="InterPro" id="IPR012349">
    <property type="entry name" value="Split_barrel_FMN-bd"/>
</dbReference>
<name>A0A2S7K0A6_9PROT</name>
<evidence type="ECO:0000313" key="4">
    <source>
        <dbReference type="EMBL" id="PQA85906.1"/>
    </source>
</evidence>
<keyword evidence="5" id="KW-1185">Reference proteome</keyword>
<dbReference type="Gene3D" id="2.30.110.10">
    <property type="entry name" value="Electron Transport, Fmn-binding Protein, Chain A"/>
    <property type="match status" value="1"/>
</dbReference>
<proteinExistence type="predicted"/>
<reference evidence="4 5" key="1">
    <citation type="submission" date="2017-12" db="EMBL/GenBank/DDBJ databases">
        <authorList>
            <person name="Hurst M.R.H."/>
        </authorList>
    </citation>
    <scope>NUCLEOTIDE SEQUENCE [LARGE SCALE GENOMIC DNA]</scope>
    <source>
        <strain evidence="4 5">SY-3-19</strain>
    </source>
</reference>
<evidence type="ECO:0000313" key="5">
    <source>
        <dbReference type="Proteomes" id="UP000239504"/>
    </source>
</evidence>
<feature type="domain" description="Flavin reductase like" evidence="3">
    <location>
        <begin position="85"/>
        <end position="231"/>
    </location>
</feature>
<dbReference type="InterPro" id="IPR002563">
    <property type="entry name" value="Flavin_Rdtase-like_dom"/>
</dbReference>
<organism evidence="4 5">
    <name type="scientific">Hyphococcus luteus</name>
    <dbReference type="NCBI Taxonomy" id="2058213"/>
    <lineage>
        <taxon>Bacteria</taxon>
        <taxon>Pseudomonadati</taxon>
        <taxon>Pseudomonadota</taxon>
        <taxon>Alphaproteobacteria</taxon>
        <taxon>Parvularculales</taxon>
        <taxon>Parvularculaceae</taxon>
        <taxon>Hyphococcus</taxon>
    </lineage>
</organism>
<dbReference type="SUPFAM" id="SSF50475">
    <property type="entry name" value="FMN-binding split barrel"/>
    <property type="match status" value="1"/>
</dbReference>
<comment type="caution">
    <text evidence="4">The sequence shown here is derived from an EMBL/GenBank/DDBJ whole genome shotgun (WGS) entry which is preliminary data.</text>
</comment>
<feature type="region of interest" description="Disordered" evidence="2">
    <location>
        <begin position="45"/>
        <end position="75"/>
    </location>
</feature>
<dbReference type="InterPro" id="IPR050268">
    <property type="entry name" value="NADH-dep_flavin_reductase"/>
</dbReference>
<evidence type="ECO:0000256" key="2">
    <source>
        <dbReference type="SAM" id="MobiDB-lite"/>
    </source>
</evidence>
<accession>A0A2S7K0A6</accession>
<dbReference type="GO" id="GO:0042602">
    <property type="term" value="F:riboflavin reductase (NADPH) activity"/>
    <property type="evidence" value="ECO:0007669"/>
    <property type="project" value="TreeGrafter"/>
</dbReference>
<dbReference type="OrthoDB" id="9792858at2"/>
<evidence type="ECO:0000256" key="1">
    <source>
        <dbReference type="ARBA" id="ARBA00023002"/>
    </source>
</evidence>
<dbReference type="Pfam" id="PF01613">
    <property type="entry name" value="Flavin_Reduct"/>
    <property type="match status" value="1"/>
</dbReference>
<gene>
    <name evidence="4" type="ORF">CW354_20475</name>
</gene>
<dbReference type="GO" id="GO:0010181">
    <property type="term" value="F:FMN binding"/>
    <property type="evidence" value="ECO:0007669"/>
    <property type="project" value="InterPro"/>
</dbReference>
<dbReference type="AlphaFoldDB" id="A0A2S7K0A6"/>